<dbReference type="Pfam" id="PF03749">
    <property type="entry name" value="SfsA"/>
    <property type="match status" value="1"/>
</dbReference>
<name>A0ABV3TCC7_9GAMM</name>
<dbReference type="PANTHER" id="PTHR30545">
    <property type="entry name" value="SUGAR FERMENTATION STIMULATION PROTEIN A"/>
    <property type="match status" value="1"/>
</dbReference>
<comment type="similarity">
    <text evidence="1">Belongs to the SfsA family.</text>
</comment>
<dbReference type="InterPro" id="IPR005224">
    <property type="entry name" value="SfsA"/>
</dbReference>
<dbReference type="Proteomes" id="UP001556709">
    <property type="component" value="Unassembled WGS sequence"/>
</dbReference>
<proteinExistence type="inferred from homology"/>
<evidence type="ECO:0000313" key="5">
    <source>
        <dbReference type="Proteomes" id="UP001556709"/>
    </source>
</evidence>
<evidence type="ECO:0000313" key="4">
    <source>
        <dbReference type="EMBL" id="MEX0469286.1"/>
    </source>
</evidence>
<dbReference type="Gene3D" id="2.40.50.580">
    <property type="match status" value="1"/>
</dbReference>
<dbReference type="InterPro" id="IPR041465">
    <property type="entry name" value="SfsA_N"/>
</dbReference>
<evidence type="ECO:0000256" key="1">
    <source>
        <dbReference type="HAMAP-Rule" id="MF_00095"/>
    </source>
</evidence>
<protein>
    <recommendedName>
        <fullName evidence="1">Sugar fermentation stimulation protein homolog</fullName>
    </recommendedName>
</protein>
<dbReference type="InterPro" id="IPR040452">
    <property type="entry name" value="SfsA_C"/>
</dbReference>
<gene>
    <name evidence="1 4" type="primary">sfsA</name>
    <name evidence="4" type="ORF">V6X73_06065</name>
</gene>
<dbReference type="HAMAP" id="MF_00095">
    <property type="entry name" value="SfsA"/>
    <property type="match status" value="1"/>
</dbReference>
<accession>A0ABV3TCC7</accession>
<evidence type="ECO:0000259" key="3">
    <source>
        <dbReference type="Pfam" id="PF17746"/>
    </source>
</evidence>
<keyword evidence="5" id="KW-1185">Reference proteome</keyword>
<feature type="domain" description="SfsA N-terminal OB" evidence="3">
    <location>
        <begin position="14"/>
        <end position="76"/>
    </location>
</feature>
<evidence type="ECO:0000259" key="2">
    <source>
        <dbReference type="Pfam" id="PF03749"/>
    </source>
</evidence>
<feature type="domain" description="Sugar fermentation stimulation protein C-terminal" evidence="2">
    <location>
        <begin position="84"/>
        <end position="220"/>
    </location>
</feature>
<dbReference type="PANTHER" id="PTHR30545:SF2">
    <property type="entry name" value="SUGAR FERMENTATION STIMULATION PROTEIN A"/>
    <property type="match status" value="1"/>
</dbReference>
<dbReference type="CDD" id="cd22359">
    <property type="entry name" value="SfsA-like_bacterial"/>
    <property type="match status" value="1"/>
</dbReference>
<sequence>MHYDVALQPGVLERRYKRFLADVALDNGQRITAHCPNTGSMLGCAEPGQRVWLSRSDNPRRKYAHTWEQVAMASGVRVGIHTGRTNALVFEAIAAGELIPEADGSGGIQTEVNVPNAPMRADFWLPASGAYVEVKNVTAAVSNGVAVFPDAPSERGVRHLDVLEQLVQSGTPGVLVFCAQRADVEAIRPADDIDPTYGRTLRRVMDAGVEVIGLGARVHERGIEVDRRVPVVT</sequence>
<reference evidence="4 5" key="1">
    <citation type="submission" date="2024-02" db="EMBL/GenBank/DDBJ databases">
        <title>New especies of Spiribacter isolated from saline water.</title>
        <authorList>
            <person name="Leon M.J."/>
            <person name="De La Haba R."/>
            <person name="Sanchez-Porro C."/>
            <person name="Ventosa A."/>
        </authorList>
    </citation>
    <scope>NUCLEOTIDE SEQUENCE [LARGE SCALE GENOMIC DNA]</scope>
    <source>
        <strain evidence="5">ag22IC6-390</strain>
    </source>
</reference>
<dbReference type="RefSeq" id="WP_367958464.1">
    <property type="nucleotide sequence ID" value="NZ_JBAKFK010000002.1"/>
</dbReference>
<dbReference type="Pfam" id="PF17746">
    <property type="entry name" value="SfsA_N"/>
    <property type="match status" value="1"/>
</dbReference>
<dbReference type="EMBL" id="JBAKFM010000002">
    <property type="protein sequence ID" value="MEX0469286.1"/>
    <property type="molecule type" value="Genomic_DNA"/>
</dbReference>
<dbReference type="Gene3D" id="3.40.1350.60">
    <property type="match status" value="1"/>
</dbReference>
<dbReference type="NCBIfam" id="TIGR00230">
    <property type="entry name" value="sfsA"/>
    <property type="match status" value="1"/>
</dbReference>
<comment type="caution">
    <text evidence="4">The sequence shown here is derived from an EMBL/GenBank/DDBJ whole genome shotgun (WGS) entry which is preliminary data.</text>
</comment>
<organism evidence="4 5">
    <name type="scientific">Spiribacter pallidus</name>
    <dbReference type="NCBI Taxonomy" id="1987936"/>
    <lineage>
        <taxon>Bacteria</taxon>
        <taxon>Pseudomonadati</taxon>
        <taxon>Pseudomonadota</taxon>
        <taxon>Gammaproteobacteria</taxon>
        <taxon>Chromatiales</taxon>
        <taxon>Ectothiorhodospiraceae</taxon>
        <taxon>Spiribacter</taxon>
    </lineage>
</organism>